<dbReference type="Proteomes" id="UP000192448">
    <property type="component" value="Unassembled WGS sequence"/>
</dbReference>
<dbReference type="RefSeq" id="WP_083166659.1">
    <property type="nucleotide sequence ID" value="NZ_MVHF01000030.1"/>
</dbReference>
<reference evidence="1 2" key="1">
    <citation type="submission" date="2017-02" db="EMBL/GenBank/DDBJ databases">
        <title>The new phylogeny of genus Mycobacterium.</title>
        <authorList>
            <person name="Tortoli E."/>
            <person name="Trovato A."/>
            <person name="Cirillo D.M."/>
        </authorList>
    </citation>
    <scope>NUCLEOTIDE SEQUENCE [LARGE SCALE GENOMIC DNA]</scope>
    <source>
        <strain evidence="1 2">RW6</strain>
    </source>
</reference>
<proteinExistence type="predicted"/>
<comment type="caution">
    <text evidence="1">The sequence shown here is derived from an EMBL/GenBank/DDBJ whole genome shotgun (WGS) entry which is preliminary data.</text>
</comment>
<sequence>MTTWRDITDELTPGQVRDVERVEPDWPADRLLMVARYYATLNIEYLAGVSAVVPPHYHRRDLRYRRNLVAQWLWRTFSTHV</sequence>
<evidence type="ECO:0000313" key="2">
    <source>
        <dbReference type="Proteomes" id="UP000192448"/>
    </source>
</evidence>
<organism evidence="1 2">
    <name type="scientific">Mycobacterium aquaticum</name>
    <dbReference type="NCBI Taxonomy" id="1927124"/>
    <lineage>
        <taxon>Bacteria</taxon>
        <taxon>Bacillati</taxon>
        <taxon>Actinomycetota</taxon>
        <taxon>Actinomycetes</taxon>
        <taxon>Mycobacteriales</taxon>
        <taxon>Mycobacteriaceae</taxon>
        <taxon>Mycobacterium</taxon>
    </lineage>
</organism>
<protein>
    <submittedName>
        <fullName evidence="1">Uncharacterized protein</fullName>
    </submittedName>
</protein>
<dbReference type="EMBL" id="MVHF01000030">
    <property type="protein sequence ID" value="ORA31570.1"/>
    <property type="molecule type" value="Genomic_DNA"/>
</dbReference>
<name>A0A1X0ANF5_9MYCO</name>
<accession>A0A1X0ANF5</accession>
<evidence type="ECO:0000313" key="1">
    <source>
        <dbReference type="EMBL" id="ORA31570.1"/>
    </source>
</evidence>
<keyword evidence="2" id="KW-1185">Reference proteome</keyword>
<dbReference type="AlphaFoldDB" id="A0A1X0ANF5"/>
<gene>
    <name evidence="1" type="ORF">BST13_24750</name>
</gene>
<dbReference type="OrthoDB" id="4730261at2"/>